<keyword evidence="2" id="KW-1003">Cell membrane</keyword>
<evidence type="ECO:0000256" key="1">
    <source>
        <dbReference type="ARBA" id="ARBA00004651"/>
    </source>
</evidence>
<dbReference type="HOGENOM" id="CLU_039499_2_0_9"/>
<dbReference type="STRING" id="553973.CLOHYLEM_06963"/>
<feature type="transmembrane region" description="Helical" evidence="6">
    <location>
        <begin position="460"/>
        <end position="483"/>
    </location>
</feature>
<protein>
    <submittedName>
        <fullName evidence="8">Efflux ABC transporter, permease protein</fullName>
    </submittedName>
</protein>
<gene>
    <name evidence="8" type="ORF">CLOHYLEM_06963</name>
</gene>
<feature type="transmembrane region" description="Helical" evidence="6">
    <location>
        <begin position="385"/>
        <end position="407"/>
    </location>
</feature>
<comment type="subcellular location">
    <subcellularLocation>
        <location evidence="1">Cell membrane</location>
        <topology evidence="1">Multi-pass membrane protein</topology>
    </subcellularLocation>
</comment>
<evidence type="ECO:0000313" key="8">
    <source>
        <dbReference type="EMBL" id="EEG72940.1"/>
    </source>
</evidence>
<evidence type="ECO:0000256" key="6">
    <source>
        <dbReference type="SAM" id="Phobius"/>
    </source>
</evidence>
<name>C0C4E7_9FIRM</name>
<evidence type="ECO:0000259" key="7">
    <source>
        <dbReference type="Pfam" id="PF02687"/>
    </source>
</evidence>
<evidence type="ECO:0000313" key="9">
    <source>
        <dbReference type="Proteomes" id="UP000004893"/>
    </source>
</evidence>
<keyword evidence="9" id="KW-1185">Reference proteome</keyword>
<accession>C0C4E7</accession>
<evidence type="ECO:0000256" key="3">
    <source>
        <dbReference type="ARBA" id="ARBA00022692"/>
    </source>
</evidence>
<reference evidence="8" key="2">
    <citation type="submission" date="2013-06" db="EMBL/GenBank/DDBJ databases">
        <title>Draft genome sequence of Clostridium hylemonae (DSM 15053).</title>
        <authorList>
            <person name="Sudarsanam P."/>
            <person name="Ley R."/>
            <person name="Guruge J."/>
            <person name="Turnbaugh P.J."/>
            <person name="Mahowald M."/>
            <person name="Liep D."/>
            <person name="Gordon J."/>
        </authorList>
    </citation>
    <scope>NUCLEOTIDE SEQUENCE</scope>
    <source>
        <strain evidence="8">DSM 15053</strain>
    </source>
</reference>
<evidence type="ECO:0000256" key="5">
    <source>
        <dbReference type="ARBA" id="ARBA00023136"/>
    </source>
</evidence>
<sequence length="494" mass="55031">MSLLKRAFLYVARKKTRSILLLLVTCVMSAFLLIGISIKSSADQAAKELRKSMGGSFIVKIDNNAPERCEAVTHESGYSYIRYKGPFITEEMLQSILAVEGVSGYTVNHNYMSLFVDLELFPGMYADMYKDIVENDYPDKDPPDRRADYQVAMNSTLLFGEKDSQMQEYFRSGALTLVSGRHLTKGDERQALISADMAKRNDLTIGDTFTVENKEGNVMISDDPVRSMGPPVELTVLGIFDVNFQQEISIFTTEDMIAHNYIFTDTDTYTQLREYRGIKEDSAYSELTFFVDDPQMSDRVLNKVRSLKNIEWDKYILKLDDSSYRASIKPLQRMSGFSAFLMTASVLGVLTVQYLILNMWTRGRRKEIGILLSIGIQKRMIRMQLILESVMICAAALMLALCIAGFASGHLGRLAERAAAPDAGGDAFTVEYDTGELAPDIDKVSASPVQLSYPVSPANIFAVAVLTLGVTVLSVFLASIQALKMKPKDILSSI</sequence>
<dbReference type="GO" id="GO:0005886">
    <property type="term" value="C:plasma membrane"/>
    <property type="evidence" value="ECO:0007669"/>
    <property type="project" value="UniProtKB-SubCell"/>
</dbReference>
<comment type="caution">
    <text evidence="8">The sequence shown here is derived from an EMBL/GenBank/DDBJ whole genome shotgun (WGS) entry which is preliminary data.</text>
</comment>
<feature type="transmembrane region" description="Helical" evidence="6">
    <location>
        <begin position="337"/>
        <end position="357"/>
    </location>
</feature>
<dbReference type="eggNOG" id="COG0577">
    <property type="taxonomic scope" value="Bacteria"/>
</dbReference>
<dbReference type="PANTHER" id="PTHR30572">
    <property type="entry name" value="MEMBRANE COMPONENT OF TRANSPORTER-RELATED"/>
    <property type="match status" value="1"/>
</dbReference>
<organism evidence="8 9">
    <name type="scientific">[Clostridium] hylemonae DSM 15053</name>
    <dbReference type="NCBI Taxonomy" id="553973"/>
    <lineage>
        <taxon>Bacteria</taxon>
        <taxon>Bacillati</taxon>
        <taxon>Bacillota</taxon>
        <taxon>Clostridia</taxon>
        <taxon>Lachnospirales</taxon>
        <taxon>Lachnospiraceae</taxon>
    </lineage>
</organism>
<keyword evidence="4 6" id="KW-1133">Transmembrane helix</keyword>
<dbReference type="Pfam" id="PF02687">
    <property type="entry name" value="FtsX"/>
    <property type="match status" value="1"/>
</dbReference>
<dbReference type="InterPro" id="IPR003838">
    <property type="entry name" value="ABC3_permease_C"/>
</dbReference>
<dbReference type="GO" id="GO:0022857">
    <property type="term" value="F:transmembrane transporter activity"/>
    <property type="evidence" value="ECO:0007669"/>
    <property type="project" value="TreeGrafter"/>
</dbReference>
<evidence type="ECO:0000256" key="2">
    <source>
        <dbReference type="ARBA" id="ARBA00022475"/>
    </source>
</evidence>
<dbReference type="Proteomes" id="UP000004893">
    <property type="component" value="Unassembled WGS sequence"/>
</dbReference>
<keyword evidence="3 6" id="KW-0812">Transmembrane</keyword>
<dbReference type="InterPro" id="IPR050250">
    <property type="entry name" value="Macrolide_Exporter_MacB"/>
</dbReference>
<reference evidence="8" key="1">
    <citation type="submission" date="2009-02" db="EMBL/GenBank/DDBJ databases">
        <authorList>
            <person name="Fulton L."/>
            <person name="Clifton S."/>
            <person name="Fulton B."/>
            <person name="Xu J."/>
            <person name="Minx P."/>
            <person name="Pepin K.H."/>
            <person name="Johnson M."/>
            <person name="Bhonagiri V."/>
            <person name="Nash W.E."/>
            <person name="Mardis E.R."/>
            <person name="Wilson R.K."/>
        </authorList>
    </citation>
    <scope>NUCLEOTIDE SEQUENCE [LARGE SCALE GENOMIC DNA]</scope>
    <source>
        <strain evidence="8">DSM 15053</strain>
    </source>
</reference>
<dbReference type="OrthoDB" id="9812886at2"/>
<proteinExistence type="predicted"/>
<dbReference type="RefSeq" id="WP_006444319.1">
    <property type="nucleotide sequence ID" value="NZ_CP036524.1"/>
</dbReference>
<feature type="domain" description="ABC3 transporter permease C-terminal" evidence="7">
    <location>
        <begin position="340"/>
        <end position="487"/>
    </location>
</feature>
<dbReference type="AlphaFoldDB" id="C0C4E7"/>
<keyword evidence="5 6" id="KW-0472">Membrane</keyword>
<evidence type="ECO:0000256" key="4">
    <source>
        <dbReference type="ARBA" id="ARBA00022989"/>
    </source>
</evidence>
<dbReference type="EMBL" id="ABYI02000034">
    <property type="protein sequence ID" value="EEG72940.1"/>
    <property type="molecule type" value="Genomic_DNA"/>
</dbReference>
<dbReference type="PANTHER" id="PTHR30572:SF9">
    <property type="entry name" value="ABC TRANSPORTER PERMEASE PROTEIN"/>
    <property type="match status" value="1"/>
</dbReference>